<evidence type="ECO:0000256" key="1">
    <source>
        <dbReference type="ARBA" id="ARBA00004613"/>
    </source>
</evidence>
<dbReference type="RefSeq" id="XP_025770615.1">
    <property type="nucleotide sequence ID" value="XM_025914830.1"/>
</dbReference>
<comment type="subcellular location">
    <subcellularLocation>
        <location evidence="1">Secreted</location>
    </subcellularLocation>
</comment>
<dbReference type="GO" id="GO:0045087">
    <property type="term" value="P:innate immune response"/>
    <property type="evidence" value="ECO:0007669"/>
    <property type="project" value="TreeGrafter"/>
</dbReference>
<dbReference type="GO" id="GO:0050778">
    <property type="term" value="P:positive regulation of immune response"/>
    <property type="evidence" value="ECO:0007669"/>
    <property type="project" value="InterPro"/>
</dbReference>
<dbReference type="InterPro" id="IPR029177">
    <property type="entry name" value="INF_lambda"/>
</dbReference>
<keyword evidence="3" id="KW-0202">Cytokine</keyword>
<dbReference type="GeneID" id="112851301"/>
<keyword evidence="5" id="KW-0732">Signal</keyword>
<evidence type="ECO:0000256" key="5">
    <source>
        <dbReference type="ARBA" id="ARBA00022729"/>
    </source>
</evidence>
<keyword evidence="6" id="KW-0051">Antiviral defense</keyword>
<accession>A0A6P6H4D4</accession>
<comment type="similarity">
    <text evidence="2">Belongs to the lambda interferon family.</text>
</comment>
<evidence type="ECO:0000256" key="6">
    <source>
        <dbReference type="ARBA" id="ARBA00023118"/>
    </source>
</evidence>
<organism evidence="7 8">
    <name type="scientific">Puma concolor</name>
    <name type="common">Mountain lion</name>
    <name type="synonym">Felis concolor</name>
    <dbReference type="NCBI Taxonomy" id="9696"/>
    <lineage>
        <taxon>Eukaryota</taxon>
        <taxon>Metazoa</taxon>
        <taxon>Chordata</taxon>
        <taxon>Craniata</taxon>
        <taxon>Vertebrata</taxon>
        <taxon>Euteleostomi</taxon>
        <taxon>Mammalia</taxon>
        <taxon>Eutheria</taxon>
        <taxon>Laurasiatheria</taxon>
        <taxon>Carnivora</taxon>
        <taxon>Feliformia</taxon>
        <taxon>Felidae</taxon>
        <taxon>Felinae</taxon>
        <taxon>Puma</taxon>
    </lineage>
</organism>
<dbReference type="Pfam" id="PF15177">
    <property type="entry name" value="IL28A"/>
    <property type="match status" value="1"/>
</dbReference>
<evidence type="ECO:0000256" key="2">
    <source>
        <dbReference type="ARBA" id="ARBA00008717"/>
    </source>
</evidence>
<dbReference type="GO" id="GO:0007259">
    <property type="term" value="P:cell surface receptor signaling pathway via JAK-STAT"/>
    <property type="evidence" value="ECO:0007669"/>
    <property type="project" value="InterPro"/>
</dbReference>
<dbReference type="GO" id="GO:0005125">
    <property type="term" value="F:cytokine activity"/>
    <property type="evidence" value="ECO:0007669"/>
    <property type="project" value="UniProtKB-KW"/>
</dbReference>
<evidence type="ECO:0000256" key="3">
    <source>
        <dbReference type="ARBA" id="ARBA00022514"/>
    </source>
</evidence>
<keyword evidence="7" id="KW-1185">Reference proteome</keyword>
<dbReference type="GO" id="GO:0051607">
    <property type="term" value="P:defense response to virus"/>
    <property type="evidence" value="ECO:0007669"/>
    <property type="project" value="UniProtKB-KW"/>
</dbReference>
<sequence length="246" mass="26690">MEDARLALGFPGLGASPGSESFHFSYISRNCPSVQVKSCTMGLGQERHVSELHVLRGRRQNNPAVGRTLALIAMVQTGTGAVSGPQPLGALLDAGGCHLAQFKSLSPRELRANLLPSLCPDLTPRPRLFPRTWELRQLQVWERPVALEAELALTLKVLGTVADGSQGGILDQPLHTLRHMHSELQAVSAPQSEAGPRPQGRLHHRVQCLHEAPKKSLGCLEASVLFNLFRLLTRDLKCVTSGDLCV</sequence>
<dbReference type="InterPro" id="IPR038326">
    <property type="entry name" value="IFN-lambda_sf"/>
</dbReference>
<dbReference type="KEGG" id="pcoo:112851301"/>
<dbReference type="Proteomes" id="UP000515131">
    <property type="component" value="Unplaced"/>
</dbReference>
<keyword evidence="4" id="KW-0964">Secreted</keyword>
<dbReference type="PANTHER" id="PTHR31943:SF1">
    <property type="entry name" value="INTERFERON LAMBDA-2-RELATED"/>
    <property type="match status" value="1"/>
</dbReference>
<dbReference type="AlphaFoldDB" id="A0A6P6H4D4"/>
<name>A0A6P6H4D4_PUMCO</name>
<dbReference type="Gene3D" id="1.20.1250.60">
    <property type="entry name" value="Interferon lambda"/>
    <property type="match status" value="1"/>
</dbReference>
<protein>
    <submittedName>
        <fullName evidence="8">Interferon lambda-3-like</fullName>
    </submittedName>
</protein>
<proteinExistence type="inferred from homology"/>
<dbReference type="PANTHER" id="PTHR31943">
    <property type="entry name" value="INTERLEUKIN-28 AND 29"/>
    <property type="match status" value="1"/>
</dbReference>
<evidence type="ECO:0000313" key="8">
    <source>
        <dbReference type="RefSeq" id="XP_025770615.1"/>
    </source>
</evidence>
<evidence type="ECO:0000256" key="4">
    <source>
        <dbReference type="ARBA" id="ARBA00022525"/>
    </source>
</evidence>
<dbReference type="GO" id="GO:0005615">
    <property type="term" value="C:extracellular space"/>
    <property type="evidence" value="ECO:0007669"/>
    <property type="project" value="UniProtKB-KW"/>
</dbReference>
<gene>
    <name evidence="8" type="primary">LOC112851301</name>
</gene>
<reference evidence="8" key="1">
    <citation type="submission" date="2025-08" db="UniProtKB">
        <authorList>
            <consortium name="RefSeq"/>
        </authorList>
    </citation>
    <scope>IDENTIFICATION</scope>
    <source>
        <tissue evidence="8">Blood</tissue>
    </source>
</reference>
<evidence type="ECO:0000313" key="7">
    <source>
        <dbReference type="Proteomes" id="UP000515131"/>
    </source>
</evidence>